<keyword evidence="4 8" id="KW-0479">Metal-binding</keyword>
<dbReference type="PANTHER" id="PTHR42940:SF3">
    <property type="entry name" value="ALCOHOL DEHYDROGENASE 1-RELATED"/>
    <property type="match status" value="1"/>
</dbReference>
<comment type="cofactor">
    <cofactor evidence="1 8">
        <name>Zn(2+)</name>
        <dbReference type="ChEBI" id="CHEBI:29105"/>
    </cofactor>
</comment>
<dbReference type="OrthoDB" id="1879366at2759"/>
<dbReference type="RefSeq" id="XP_034010918.1">
    <property type="nucleotide sequence ID" value="XM_034157154.1"/>
</dbReference>
<evidence type="ECO:0000256" key="5">
    <source>
        <dbReference type="ARBA" id="ARBA00022833"/>
    </source>
</evidence>
<dbReference type="InterPro" id="IPR002328">
    <property type="entry name" value="ADH_Zn_CS"/>
</dbReference>
<dbReference type="SUPFAM" id="SSF51735">
    <property type="entry name" value="NAD(P)-binding Rossmann-fold domains"/>
    <property type="match status" value="1"/>
</dbReference>
<accession>A0A642UI49</accession>
<dbReference type="Gene3D" id="3.90.180.10">
    <property type="entry name" value="Medium-chain alcohol dehydrogenases, catalytic domain"/>
    <property type="match status" value="1"/>
</dbReference>
<evidence type="ECO:0000256" key="6">
    <source>
        <dbReference type="ARBA" id="ARBA00023002"/>
    </source>
</evidence>
<dbReference type="GO" id="GO:0008270">
    <property type="term" value="F:zinc ion binding"/>
    <property type="evidence" value="ECO:0007669"/>
    <property type="project" value="InterPro"/>
</dbReference>
<dbReference type="SUPFAM" id="SSF50129">
    <property type="entry name" value="GroES-like"/>
    <property type="match status" value="1"/>
</dbReference>
<keyword evidence="6" id="KW-0560">Oxidoreductase</keyword>
<dbReference type="FunFam" id="3.40.50.720:FF:000039">
    <property type="entry name" value="Alcohol dehydrogenase AdhP"/>
    <property type="match status" value="1"/>
</dbReference>
<dbReference type="VEuPathDB" id="FungiDB:DIURU_004297"/>
<dbReference type="InterPro" id="IPR036291">
    <property type="entry name" value="NAD(P)-bd_dom_sf"/>
</dbReference>
<comment type="similarity">
    <text evidence="2 8">Belongs to the zinc-containing alcohol dehydrogenase family.</text>
</comment>
<comment type="caution">
    <text evidence="10">The sequence shown here is derived from an EMBL/GenBank/DDBJ whole genome shotgun (WGS) entry which is preliminary data.</text>
</comment>
<evidence type="ECO:0000256" key="4">
    <source>
        <dbReference type="ARBA" id="ARBA00022723"/>
    </source>
</evidence>
<evidence type="ECO:0000256" key="1">
    <source>
        <dbReference type="ARBA" id="ARBA00001947"/>
    </source>
</evidence>
<dbReference type="Gene3D" id="3.40.50.720">
    <property type="entry name" value="NAD(P)-binding Rossmann-like Domain"/>
    <property type="match status" value="1"/>
</dbReference>
<evidence type="ECO:0000256" key="8">
    <source>
        <dbReference type="RuleBase" id="RU361277"/>
    </source>
</evidence>
<dbReference type="EC" id="1.1.1.1" evidence="3"/>
<proteinExistence type="inferred from homology"/>
<feature type="domain" description="Enoyl reductase (ER)" evidence="9">
    <location>
        <begin position="16"/>
        <end position="346"/>
    </location>
</feature>
<dbReference type="PANTHER" id="PTHR42940">
    <property type="entry name" value="ALCOHOL DEHYDROGENASE 1-RELATED"/>
    <property type="match status" value="1"/>
</dbReference>
<evidence type="ECO:0000256" key="3">
    <source>
        <dbReference type="ARBA" id="ARBA00013190"/>
    </source>
</evidence>
<dbReference type="GO" id="GO:0004022">
    <property type="term" value="F:alcohol dehydrogenase (NAD+) activity"/>
    <property type="evidence" value="ECO:0007669"/>
    <property type="project" value="UniProtKB-EC"/>
</dbReference>
<dbReference type="Pfam" id="PF08240">
    <property type="entry name" value="ADH_N"/>
    <property type="match status" value="1"/>
</dbReference>
<dbReference type="InterPro" id="IPR013149">
    <property type="entry name" value="ADH-like_C"/>
</dbReference>
<name>A0A642UI49_DIURU</name>
<organism evidence="10 11">
    <name type="scientific">Diutina rugosa</name>
    <name type="common">Yeast</name>
    <name type="synonym">Candida rugosa</name>
    <dbReference type="NCBI Taxonomy" id="5481"/>
    <lineage>
        <taxon>Eukaryota</taxon>
        <taxon>Fungi</taxon>
        <taxon>Dikarya</taxon>
        <taxon>Ascomycota</taxon>
        <taxon>Saccharomycotina</taxon>
        <taxon>Pichiomycetes</taxon>
        <taxon>Debaryomycetaceae</taxon>
        <taxon>Diutina</taxon>
    </lineage>
</organism>
<reference evidence="10 11" key="1">
    <citation type="submission" date="2019-07" db="EMBL/GenBank/DDBJ databases">
        <title>Genome assembly of two rare yeast pathogens: Diutina rugosa and Trichomonascus ciferrii.</title>
        <authorList>
            <person name="Mixao V."/>
            <person name="Saus E."/>
            <person name="Hansen A."/>
            <person name="Lass-Flor C."/>
            <person name="Gabaldon T."/>
        </authorList>
    </citation>
    <scope>NUCLEOTIDE SEQUENCE [LARGE SCALE GENOMIC DNA]</scope>
    <source>
        <strain evidence="10 11">CBS 613</strain>
    </source>
</reference>
<dbReference type="SMART" id="SM00829">
    <property type="entry name" value="PKS_ER"/>
    <property type="match status" value="1"/>
</dbReference>
<dbReference type="InterPro" id="IPR013154">
    <property type="entry name" value="ADH-like_N"/>
</dbReference>
<dbReference type="OMA" id="AWFYDAC"/>
<gene>
    <name evidence="10" type="ORF">DIURU_004297</name>
</gene>
<keyword evidence="7" id="KW-0520">NAD</keyword>
<evidence type="ECO:0000313" key="11">
    <source>
        <dbReference type="Proteomes" id="UP000449547"/>
    </source>
</evidence>
<evidence type="ECO:0000313" key="10">
    <source>
        <dbReference type="EMBL" id="KAA8899455.1"/>
    </source>
</evidence>
<dbReference type="Pfam" id="PF00107">
    <property type="entry name" value="ADH_zinc_N"/>
    <property type="match status" value="1"/>
</dbReference>
<dbReference type="InterPro" id="IPR020843">
    <property type="entry name" value="ER"/>
</dbReference>
<evidence type="ECO:0000259" key="9">
    <source>
        <dbReference type="SMART" id="SM00829"/>
    </source>
</evidence>
<sequence length="352" mass="36864">MSIPKTQTAAIFHTPGKDLHLDTIAVPTPQPNELLVKLKYSGVCHTDLHVYHNDFPIELKLEPCLVGGHEGVGEVVAMGSAVTGWELGDLAGIKWLYSSCQRCECCIKGDESSCPHAVLSGATHDGSFQQYATADFIQAARIPKGTDEAAVAPILCAGVTVYKALKTANLVPGNWVAISGAGGGLGSLAVQYAKAMGLRPLAIDGGDAKGALVKKLGAEVYLDFTKEKDMVQAVIDATGGGAHGAINVSISPQAMNQSVEYLRSNGTSVLVGLPKGAEVTVPVFSAVARSVSVRGSYVGNRQDTAEAIDFFARGLITCPIEVVPLGQLSHVYDRLAKGDVVGRVVVDLEKVE</sequence>
<evidence type="ECO:0000256" key="7">
    <source>
        <dbReference type="ARBA" id="ARBA00023027"/>
    </source>
</evidence>
<protein>
    <recommendedName>
        <fullName evidence="3">alcohol dehydrogenase</fullName>
        <ecNumber evidence="3">1.1.1.1</ecNumber>
    </recommendedName>
</protein>
<dbReference type="Proteomes" id="UP000449547">
    <property type="component" value="Unassembled WGS sequence"/>
</dbReference>
<dbReference type="InterPro" id="IPR011032">
    <property type="entry name" value="GroES-like_sf"/>
</dbReference>
<dbReference type="GeneID" id="54782948"/>
<dbReference type="PROSITE" id="PS00059">
    <property type="entry name" value="ADH_ZINC"/>
    <property type="match status" value="1"/>
</dbReference>
<dbReference type="AlphaFoldDB" id="A0A642UI49"/>
<dbReference type="CDD" id="cd08297">
    <property type="entry name" value="CAD3"/>
    <property type="match status" value="1"/>
</dbReference>
<dbReference type="GO" id="GO:0005737">
    <property type="term" value="C:cytoplasm"/>
    <property type="evidence" value="ECO:0007669"/>
    <property type="project" value="TreeGrafter"/>
</dbReference>
<evidence type="ECO:0000256" key="2">
    <source>
        <dbReference type="ARBA" id="ARBA00008072"/>
    </source>
</evidence>
<keyword evidence="11" id="KW-1185">Reference proteome</keyword>
<keyword evidence="5 8" id="KW-0862">Zinc</keyword>
<dbReference type="EMBL" id="SWFT01000123">
    <property type="protein sequence ID" value="KAA8899455.1"/>
    <property type="molecule type" value="Genomic_DNA"/>
</dbReference>